<organism evidence="4 5">
    <name type="scientific">Panaeolus cyanescens</name>
    <dbReference type="NCBI Taxonomy" id="181874"/>
    <lineage>
        <taxon>Eukaryota</taxon>
        <taxon>Fungi</taxon>
        <taxon>Dikarya</taxon>
        <taxon>Basidiomycota</taxon>
        <taxon>Agaricomycotina</taxon>
        <taxon>Agaricomycetes</taxon>
        <taxon>Agaricomycetidae</taxon>
        <taxon>Agaricales</taxon>
        <taxon>Agaricineae</taxon>
        <taxon>Galeropsidaceae</taxon>
        <taxon>Panaeolus</taxon>
    </lineage>
</organism>
<dbReference type="EMBL" id="NHTK01000706">
    <property type="protein sequence ID" value="PPR06101.1"/>
    <property type="molecule type" value="Genomic_DNA"/>
</dbReference>
<feature type="compositionally biased region" description="Basic residues" evidence="2">
    <location>
        <begin position="166"/>
        <end position="175"/>
    </location>
</feature>
<reference evidence="4 5" key="1">
    <citation type="journal article" date="2018" name="Evol. Lett.">
        <title>Horizontal gene cluster transfer increased hallucinogenic mushroom diversity.</title>
        <authorList>
            <person name="Reynolds H.T."/>
            <person name="Vijayakumar V."/>
            <person name="Gluck-Thaler E."/>
            <person name="Korotkin H.B."/>
            <person name="Matheny P.B."/>
            <person name="Slot J.C."/>
        </authorList>
    </citation>
    <scope>NUCLEOTIDE SEQUENCE [LARGE SCALE GENOMIC DNA]</scope>
    <source>
        <strain evidence="4 5">2629</strain>
    </source>
</reference>
<sequence>MPDNYDHLLVTNSYEPFDASDDDVKIWNWMNTTPDAFDQASSSIRENHFLFDAQSVGPLFMDTFPIPSDSSLPSQYTYDTTWCHIYNPGNTWLPSSLSLADGCVHTEVPFPLATLPPSAQPPVYAPFSLEVCQTSAANVSDKNHGFIPGANSRIPQAQQAPLRLPDRRRHRRRLDRQKQKERSKDPRFLDVLECISAIMADVRVPSTSDGHLDPAFAVEMENELQTYIDSLSDPELKEWMSLRRYDVGTLMGKEVASRKRKAKSMGPRSQLFYCLWCHQTMTTKNNLYTHVRSHLDFPLSFCDSCKFSSVTARLPARHSCRKRLGA</sequence>
<comment type="caution">
    <text evidence="4">The sequence shown here is derived from an EMBL/GenBank/DDBJ whole genome shotgun (WGS) entry which is preliminary data.</text>
</comment>
<proteinExistence type="predicted"/>
<evidence type="ECO:0000313" key="5">
    <source>
        <dbReference type="Proteomes" id="UP000284842"/>
    </source>
</evidence>
<evidence type="ECO:0000256" key="2">
    <source>
        <dbReference type="SAM" id="MobiDB-lite"/>
    </source>
</evidence>
<gene>
    <name evidence="4" type="ORF">CVT24_004220</name>
</gene>
<dbReference type="PROSITE" id="PS50157">
    <property type="entry name" value="ZINC_FINGER_C2H2_2"/>
    <property type="match status" value="1"/>
</dbReference>
<dbReference type="OrthoDB" id="10584077at2759"/>
<protein>
    <recommendedName>
        <fullName evidence="3">C2H2-type domain-containing protein</fullName>
    </recommendedName>
</protein>
<name>A0A409YSW8_9AGAR</name>
<evidence type="ECO:0000259" key="3">
    <source>
        <dbReference type="PROSITE" id="PS50157"/>
    </source>
</evidence>
<dbReference type="Proteomes" id="UP000284842">
    <property type="component" value="Unassembled WGS sequence"/>
</dbReference>
<dbReference type="InParanoid" id="A0A409YSW8"/>
<accession>A0A409YSW8</accession>
<keyword evidence="1" id="KW-0862">Zinc</keyword>
<dbReference type="InterPro" id="IPR013087">
    <property type="entry name" value="Znf_C2H2_type"/>
</dbReference>
<evidence type="ECO:0000256" key="1">
    <source>
        <dbReference type="PROSITE-ProRule" id="PRU00042"/>
    </source>
</evidence>
<keyword evidence="1" id="KW-0479">Metal-binding</keyword>
<dbReference type="AlphaFoldDB" id="A0A409YSW8"/>
<feature type="region of interest" description="Disordered" evidence="2">
    <location>
        <begin position="147"/>
        <end position="184"/>
    </location>
</feature>
<keyword evidence="1" id="KW-0863">Zinc-finger</keyword>
<keyword evidence="5" id="KW-1185">Reference proteome</keyword>
<dbReference type="GO" id="GO:0008270">
    <property type="term" value="F:zinc ion binding"/>
    <property type="evidence" value="ECO:0007669"/>
    <property type="project" value="UniProtKB-KW"/>
</dbReference>
<feature type="domain" description="C2H2-type" evidence="3">
    <location>
        <begin position="272"/>
        <end position="294"/>
    </location>
</feature>
<dbReference type="PROSITE" id="PS00028">
    <property type="entry name" value="ZINC_FINGER_C2H2_1"/>
    <property type="match status" value="1"/>
</dbReference>
<evidence type="ECO:0000313" key="4">
    <source>
        <dbReference type="EMBL" id="PPR06101.1"/>
    </source>
</evidence>